<sequence>MIIYQKIPKLQNDKGFLLIETILAIALIAIGLFSVMSLTIGVIRGNSHSKMVTAATTLAQDKMEYFKGIDYDSIADTSTISTDYYLEAIVQNNTPGIDSKTVTINVYWNPGEVTSNHKVTLHTIFAK</sequence>
<keyword evidence="1" id="KW-0812">Transmembrane</keyword>
<gene>
    <name evidence="2" type="ORF">BROFUL_01251</name>
</gene>
<proteinExistence type="predicted"/>
<name>A0A0M2UVV6_9BACT</name>
<dbReference type="Proteomes" id="UP000034954">
    <property type="component" value="Unassembled WGS sequence"/>
</dbReference>
<accession>A0A0M2UVV6</accession>
<feature type="transmembrane region" description="Helical" evidence="1">
    <location>
        <begin position="16"/>
        <end position="43"/>
    </location>
</feature>
<protein>
    <recommendedName>
        <fullName evidence="4">Prepilin-type N-terminal cleavage/methylation domain-containing protein</fullName>
    </recommendedName>
</protein>
<keyword evidence="1" id="KW-1133">Transmembrane helix</keyword>
<dbReference type="AlphaFoldDB" id="A0A0M2UVV6"/>
<organism evidence="2 3">
    <name type="scientific">Candidatus Brocadia fulgida</name>
    <dbReference type="NCBI Taxonomy" id="380242"/>
    <lineage>
        <taxon>Bacteria</taxon>
        <taxon>Pseudomonadati</taxon>
        <taxon>Planctomycetota</taxon>
        <taxon>Candidatus Brocadiia</taxon>
        <taxon>Candidatus Brocadiales</taxon>
        <taxon>Candidatus Brocadiaceae</taxon>
        <taxon>Candidatus Brocadia</taxon>
    </lineage>
</organism>
<dbReference type="EMBL" id="LAQJ01000136">
    <property type="protein sequence ID" value="KKO19982.1"/>
    <property type="molecule type" value="Genomic_DNA"/>
</dbReference>
<keyword evidence="3" id="KW-1185">Reference proteome</keyword>
<evidence type="ECO:0008006" key="4">
    <source>
        <dbReference type="Google" id="ProtNLM"/>
    </source>
</evidence>
<reference evidence="2 3" key="1">
    <citation type="journal article" date="2013" name="BMC Microbiol.">
        <title>Identification of the type II cytochrome c maturation pathway in anammox bacteria by comparative genomics.</title>
        <authorList>
            <person name="Ferousi C."/>
            <person name="Speth D.R."/>
            <person name="Reimann J."/>
            <person name="Op den Camp H.J."/>
            <person name="Allen J.W."/>
            <person name="Keltjens J.T."/>
            <person name="Jetten M.S."/>
        </authorList>
    </citation>
    <scope>NUCLEOTIDE SEQUENCE [LARGE SCALE GENOMIC DNA]</scope>
    <source>
        <strain evidence="2">RU1</strain>
    </source>
</reference>
<evidence type="ECO:0000313" key="3">
    <source>
        <dbReference type="Proteomes" id="UP000034954"/>
    </source>
</evidence>
<keyword evidence="1" id="KW-0472">Membrane</keyword>
<evidence type="ECO:0000256" key="1">
    <source>
        <dbReference type="SAM" id="Phobius"/>
    </source>
</evidence>
<evidence type="ECO:0000313" key="2">
    <source>
        <dbReference type="EMBL" id="KKO19982.1"/>
    </source>
</evidence>
<comment type="caution">
    <text evidence="2">The sequence shown here is derived from an EMBL/GenBank/DDBJ whole genome shotgun (WGS) entry which is preliminary data.</text>
</comment>